<evidence type="ECO:0000259" key="3">
    <source>
        <dbReference type="Pfam" id="PF14522"/>
    </source>
</evidence>
<dbReference type="AlphaFoldDB" id="A0A7S7SJV6"/>
<dbReference type="InterPro" id="IPR029467">
    <property type="entry name" value="Cyt_c7-like"/>
</dbReference>
<keyword evidence="5" id="KW-1185">Reference proteome</keyword>
<feature type="binding site" description="axial binding residue" evidence="2">
    <location>
        <position position="53"/>
    </location>
    <ligand>
        <name>heme c</name>
        <dbReference type="ChEBI" id="CHEBI:61717"/>
        <label>1</label>
    </ligand>
    <ligandPart>
        <name>Fe</name>
        <dbReference type="ChEBI" id="CHEBI:18248"/>
    </ligandPart>
</feature>
<organism evidence="4 5">
    <name type="scientific">Paludibaculum fermentans</name>
    <dbReference type="NCBI Taxonomy" id="1473598"/>
    <lineage>
        <taxon>Bacteria</taxon>
        <taxon>Pseudomonadati</taxon>
        <taxon>Acidobacteriota</taxon>
        <taxon>Terriglobia</taxon>
        <taxon>Bryobacterales</taxon>
        <taxon>Bryobacteraceae</taxon>
        <taxon>Paludibaculum</taxon>
    </lineage>
</organism>
<dbReference type="PRINTS" id="PR00609">
    <property type="entry name" value="CYTOCHROMEC3"/>
</dbReference>
<feature type="domain" description="Cytochrome c7-like" evidence="3">
    <location>
        <begin position="88"/>
        <end position="144"/>
    </location>
</feature>
<evidence type="ECO:0000313" key="5">
    <source>
        <dbReference type="Proteomes" id="UP000593892"/>
    </source>
</evidence>
<dbReference type="GO" id="GO:0046872">
    <property type="term" value="F:metal ion binding"/>
    <property type="evidence" value="ECO:0007669"/>
    <property type="project" value="UniProtKB-KW"/>
</dbReference>
<dbReference type="InterPro" id="IPR036280">
    <property type="entry name" value="Multihaem_cyt_sf"/>
</dbReference>
<dbReference type="KEGG" id="pfer:IRI77_30845"/>
<dbReference type="RefSeq" id="WP_194448797.1">
    <property type="nucleotide sequence ID" value="NZ_CP063849.1"/>
</dbReference>
<evidence type="ECO:0000256" key="1">
    <source>
        <dbReference type="ARBA" id="ARBA00022723"/>
    </source>
</evidence>
<name>A0A7S7SJV6_PALFE</name>
<comment type="cofactor">
    <cofactor evidence="2">
        <name>heme c</name>
        <dbReference type="ChEBI" id="CHEBI:61717"/>
    </cofactor>
    <text evidence="2">Binds 4 heme c groups covalently per monomer.</text>
</comment>
<dbReference type="Gene3D" id="3.90.10.10">
    <property type="entry name" value="Cytochrome C3"/>
    <property type="match status" value="2"/>
</dbReference>
<gene>
    <name evidence="4" type="ORF">IRI77_30845</name>
</gene>
<dbReference type="Proteomes" id="UP000593892">
    <property type="component" value="Chromosome"/>
</dbReference>
<keyword evidence="2" id="KW-0408">Iron</keyword>
<proteinExistence type="predicted"/>
<feature type="binding site" description="axial binding residue" evidence="2">
    <location>
        <position position="52"/>
    </location>
    <ligand>
        <name>heme c</name>
        <dbReference type="ChEBI" id="CHEBI:61717"/>
        <label>1</label>
    </ligand>
    <ligandPart>
        <name>Fe</name>
        <dbReference type="ChEBI" id="CHEBI:18248"/>
    </ligandPart>
</feature>
<sequence>MLLAVGLYGQQQPIAYSHKTHLALGLKCNNCHKNADPGEAMGFPAESFCMSCHRTVKTGSPDIQKLAAAAKAKEPLPWVRVYRLPTYVYFSHRVHTTAGTTCETCHGPVPQRDVIKKEVTHDMRSCIACHTEKKARQDCTACHEERQ</sequence>
<feature type="domain" description="Cytochrome c7-like" evidence="3">
    <location>
        <begin position="15"/>
        <end position="59"/>
    </location>
</feature>
<feature type="binding site" description="axial binding residue" evidence="2">
    <location>
        <position position="32"/>
    </location>
    <ligand>
        <name>heme c</name>
        <dbReference type="ChEBI" id="CHEBI:61717"/>
        <label>1</label>
    </ligand>
    <ligandPart>
        <name>Fe</name>
        <dbReference type="ChEBI" id="CHEBI:18248"/>
    </ligandPart>
</feature>
<dbReference type="InterPro" id="IPR002322">
    <property type="entry name" value="Cyt_c_III"/>
</dbReference>
<dbReference type="GO" id="GO:0009055">
    <property type="term" value="F:electron transfer activity"/>
    <property type="evidence" value="ECO:0007669"/>
    <property type="project" value="InterPro"/>
</dbReference>
<dbReference type="Pfam" id="PF14522">
    <property type="entry name" value="Cytochrome_C7"/>
    <property type="match status" value="2"/>
</dbReference>
<evidence type="ECO:0000256" key="2">
    <source>
        <dbReference type="PIRSR" id="PIRSR602322-1"/>
    </source>
</evidence>
<dbReference type="CDD" id="cd08168">
    <property type="entry name" value="Cytochrom_C3"/>
    <property type="match status" value="1"/>
</dbReference>
<keyword evidence="1 2" id="KW-0479">Metal-binding</keyword>
<evidence type="ECO:0000313" key="4">
    <source>
        <dbReference type="EMBL" id="QOY87128.1"/>
    </source>
</evidence>
<keyword evidence="2" id="KW-0349">Heme</keyword>
<feature type="binding site" description="axial binding residue" evidence="2">
    <location>
        <position position="18"/>
    </location>
    <ligand>
        <name>heme c</name>
        <dbReference type="ChEBI" id="CHEBI:61717"/>
        <label>1</label>
    </ligand>
    <ligandPart>
        <name>Fe</name>
        <dbReference type="ChEBI" id="CHEBI:18248"/>
    </ligandPart>
</feature>
<feature type="binding site" description="axial binding residue" evidence="2">
    <location>
        <position position="21"/>
    </location>
    <ligand>
        <name>heme c</name>
        <dbReference type="ChEBI" id="CHEBI:61717"/>
        <label>1</label>
    </ligand>
    <ligandPart>
        <name>Fe</name>
        <dbReference type="ChEBI" id="CHEBI:18248"/>
    </ligandPart>
</feature>
<feature type="binding site" description="axial binding residue" evidence="2">
    <location>
        <position position="28"/>
    </location>
    <ligand>
        <name>heme c</name>
        <dbReference type="ChEBI" id="CHEBI:61717"/>
        <label>1</label>
    </ligand>
    <ligandPart>
        <name>Fe</name>
        <dbReference type="ChEBI" id="CHEBI:18248"/>
    </ligandPart>
</feature>
<dbReference type="GO" id="GO:0020037">
    <property type="term" value="F:heme binding"/>
    <property type="evidence" value="ECO:0007669"/>
    <property type="project" value="InterPro"/>
</dbReference>
<feature type="binding site" description="axial binding residue" evidence="2">
    <location>
        <position position="31"/>
    </location>
    <ligand>
        <name>heme c</name>
        <dbReference type="ChEBI" id="CHEBI:61717"/>
        <label>1</label>
    </ligand>
    <ligandPart>
        <name>Fe</name>
        <dbReference type="ChEBI" id="CHEBI:18248"/>
    </ligandPart>
</feature>
<dbReference type="SUPFAM" id="SSF48695">
    <property type="entry name" value="Multiheme cytochromes"/>
    <property type="match status" value="1"/>
</dbReference>
<reference evidence="4" key="1">
    <citation type="submission" date="2020-10" db="EMBL/GenBank/DDBJ databases">
        <title>Complete genome sequence of Paludibaculum fermentans P105T, a facultatively anaerobic acidobacterium capable of dissimilatory Fe(III) reduction.</title>
        <authorList>
            <person name="Dedysh S.N."/>
            <person name="Beletsky A.V."/>
            <person name="Kulichevskaya I.S."/>
            <person name="Mardanov A.V."/>
            <person name="Ravin N.V."/>
        </authorList>
    </citation>
    <scope>NUCLEOTIDE SEQUENCE [LARGE SCALE GENOMIC DNA]</scope>
    <source>
        <strain evidence="4">P105</strain>
    </source>
</reference>
<protein>
    <submittedName>
        <fullName evidence="4">Cytochrome c3 family protein</fullName>
    </submittedName>
</protein>
<dbReference type="EMBL" id="CP063849">
    <property type="protein sequence ID" value="QOY87128.1"/>
    <property type="molecule type" value="Genomic_DNA"/>
</dbReference>
<accession>A0A7S7SJV6</accession>